<reference evidence="1 2" key="1">
    <citation type="journal article" date="2022" name="Nat. Ecol. Evol.">
        <title>A masculinizing supergene underlies an exaggerated male reproductive morph in a spider.</title>
        <authorList>
            <person name="Hendrickx F."/>
            <person name="De Corte Z."/>
            <person name="Sonet G."/>
            <person name="Van Belleghem S.M."/>
            <person name="Kostlbacher S."/>
            <person name="Vangestel C."/>
        </authorList>
    </citation>
    <scope>NUCLEOTIDE SEQUENCE [LARGE SCALE GENOMIC DNA]</scope>
    <source>
        <strain evidence="1">W744_W776</strain>
    </source>
</reference>
<keyword evidence="2" id="KW-1185">Reference proteome</keyword>
<gene>
    <name evidence="1" type="ORF">JTE90_022072</name>
</gene>
<name>A0AAV6TJK2_9ARAC</name>
<dbReference type="Proteomes" id="UP000827092">
    <property type="component" value="Unassembled WGS sequence"/>
</dbReference>
<evidence type="ECO:0000313" key="1">
    <source>
        <dbReference type="EMBL" id="KAG8171868.1"/>
    </source>
</evidence>
<sequence length="81" mass="9047">MKVQAAEVGRIRDPRFPLGRAPPWRPARFQLCGSGGVLERYNTRWDPKDGELMPGRTRPEETLVEVLVAGSDVANRSSSRV</sequence>
<evidence type="ECO:0000313" key="2">
    <source>
        <dbReference type="Proteomes" id="UP000827092"/>
    </source>
</evidence>
<dbReference type="EMBL" id="JAFNEN010003452">
    <property type="protein sequence ID" value="KAG8171868.1"/>
    <property type="molecule type" value="Genomic_DNA"/>
</dbReference>
<comment type="caution">
    <text evidence="1">The sequence shown here is derived from an EMBL/GenBank/DDBJ whole genome shotgun (WGS) entry which is preliminary data.</text>
</comment>
<organism evidence="1 2">
    <name type="scientific">Oedothorax gibbosus</name>
    <dbReference type="NCBI Taxonomy" id="931172"/>
    <lineage>
        <taxon>Eukaryota</taxon>
        <taxon>Metazoa</taxon>
        <taxon>Ecdysozoa</taxon>
        <taxon>Arthropoda</taxon>
        <taxon>Chelicerata</taxon>
        <taxon>Arachnida</taxon>
        <taxon>Araneae</taxon>
        <taxon>Araneomorphae</taxon>
        <taxon>Entelegynae</taxon>
        <taxon>Araneoidea</taxon>
        <taxon>Linyphiidae</taxon>
        <taxon>Erigoninae</taxon>
        <taxon>Oedothorax</taxon>
    </lineage>
</organism>
<protein>
    <submittedName>
        <fullName evidence="1">Uncharacterized protein</fullName>
    </submittedName>
</protein>
<dbReference type="AlphaFoldDB" id="A0AAV6TJK2"/>
<proteinExistence type="predicted"/>
<accession>A0AAV6TJK2</accession>